<evidence type="ECO:0000256" key="9">
    <source>
        <dbReference type="ARBA" id="ARBA00023270"/>
    </source>
</evidence>
<dbReference type="Pfam" id="PF00923">
    <property type="entry name" value="TAL_FSA"/>
    <property type="match status" value="1"/>
</dbReference>
<organism evidence="12 13">
    <name type="scientific">Rhodoglobus aureus</name>
    <dbReference type="NCBI Taxonomy" id="191497"/>
    <lineage>
        <taxon>Bacteria</taxon>
        <taxon>Bacillati</taxon>
        <taxon>Actinomycetota</taxon>
        <taxon>Actinomycetes</taxon>
        <taxon>Micrococcales</taxon>
        <taxon>Microbacteriaceae</taxon>
        <taxon>Rhodoglobus</taxon>
    </lineage>
</organism>
<comment type="function">
    <text evidence="1 11">Transaldolase is important for the balance of metabolites in the pentose-phosphate pathway.</text>
</comment>
<keyword evidence="9 11" id="KW-0704">Schiff base</keyword>
<dbReference type="EC" id="2.2.1.2" evidence="5 11"/>
<dbReference type="EMBL" id="BAAAKW010000017">
    <property type="protein sequence ID" value="GAA1211591.1"/>
    <property type="molecule type" value="Genomic_DNA"/>
</dbReference>
<evidence type="ECO:0000256" key="8">
    <source>
        <dbReference type="ARBA" id="ARBA00023126"/>
    </source>
</evidence>
<name>A0ABP4G3I0_9MICO</name>
<dbReference type="CDD" id="cd00955">
    <property type="entry name" value="Transaldolase_like"/>
    <property type="match status" value="1"/>
</dbReference>
<keyword evidence="13" id="KW-1185">Reference proteome</keyword>
<evidence type="ECO:0000256" key="6">
    <source>
        <dbReference type="ARBA" id="ARBA00022490"/>
    </source>
</evidence>
<reference evidence="13" key="1">
    <citation type="journal article" date="2019" name="Int. J. Syst. Evol. Microbiol.">
        <title>The Global Catalogue of Microorganisms (GCM) 10K type strain sequencing project: providing services to taxonomists for standard genome sequencing and annotation.</title>
        <authorList>
            <consortium name="The Broad Institute Genomics Platform"/>
            <consortium name="The Broad Institute Genome Sequencing Center for Infectious Disease"/>
            <person name="Wu L."/>
            <person name="Ma J."/>
        </authorList>
    </citation>
    <scope>NUCLEOTIDE SEQUENCE [LARGE SCALE GENOMIC DNA]</scope>
    <source>
        <strain evidence="13">JCM 12762</strain>
    </source>
</reference>
<dbReference type="PANTHER" id="PTHR10683">
    <property type="entry name" value="TRANSALDOLASE"/>
    <property type="match status" value="1"/>
</dbReference>
<dbReference type="RefSeq" id="WP_343923473.1">
    <property type="nucleotide sequence ID" value="NZ_BAAAKW010000017.1"/>
</dbReference>
<dbReference type="PROSITE" id="PS01054">
    <property type="entry name" value="TRANSALDOLASE_1"/>
    <property type="match status" value="1"/>
</dbReference>
<dbReference type="Proteomes" id="UP001500943">
    <property type="component" value="Unassembled WGS sequence"/>
</dbReference>
<dbReference type="HAMAP" id="MF_00493">
    <property type="entry name" value="Transaldolase_2"/>
    <property type="match status" value="1"/>
</dbReference>
<comment type="similarity">
    <text evidence="4 11">Belongs to the transaldolase family. Type 2 subfamily.</text>
</comment>
<protein>
    <recommendedName>
        <fullName evidence="5 11">Transaldolase</fullName>
        <ecNumber evidence="5 11">2.2.1.2</ecNumber>
    </recommendedName>
</protein>
<evidence type="ECO:0000256" key="2">
    <source>
        <dbReference type="ARBA" id="ARBA00004496"/>
    </source>
</evidence>
<evidence type="ECO:0000256" key="1">
    <source>
        <dbReference type="ARBA" id="ARBA00003518"/>
    </source>
</evidence>
<evidence type="ECO:0000313" key="12">
    <source>
        <dbReference type="EMBL" id="GAA1211591.1"/>
    </source>
</evidence>
<evidence type="ECO:0000256" key="11">
    <source>
        <dbReference type="HAMAP-Rule" id="MF_00493"/>
    </source>
</evidence>
<dbReference type="InterPro" id="IPR004732">
    <property type="entry name" value="Transaldolase_2"/>
</dbReference>
<keyword evidence="8 11" id="KW-0570">Pentose shunt</keyword>
<dbReference type="InterPro" id="IPR013785">
    <property type="entry name" value="Aldolase_TIM"/>
</dbReference>
<dbReference type="NCBIfam" id="TIGR00876">
    <property type="entry name" value="tal_mycobact"/>
    <property type="match status" value="1"/>
</dbReference>
<dbReference type="Gene3D" id="3.20.20.70">
    <property type="entry name" value="Aldolase class I"/>
    <property type="match status" value="1"/>
</dbReference>
<evidence type="ECO:0000313" key="13">
    <source>
        <dbReference type="Proteomes" id="UP001500943"/>
    </source>
</evidence>
<sequence>MAIPPNGTERVTAAGVSIWLDDLSRTLLESGGLRDLIAERNVVGVTTNPTIFAAAIGNDFSYQRQVRQLASEGKDVEQIAFRLITDDVRAACDVLRDTHILSRGRDGWVSVEVDPRLAHDADATIVQAQQLASVVDRPNVMIKIPATDEGLIAIRQTIALGISVNVTLIFGVQRYLQVVDAYLSGLEQAAKDGLDLALIHSVASFFVSRVDAEVSGRLGASSPLVGKVAIANALTAYQAFLEAFRTERARDLQSIGANVQRPLWASTAVKNLALPAALYVIGLVAPSTVSTISPATLEAVGEASEPISETIQSNLDSACSSMAKLSQEGVSIADVARVLEAQGVDKFQSSWKELLASVSSAIGDKKQ</sequence>
<dbReference type="InterPro" id="IPR018225">
    <property type="entry name" value="Transaldolase_AS"/>
</dbReference>
<keyword evidence="6 11" id="KW-0963">Cytoplasm</keyword>
<evidence type="ECO:0000256" key="5">
    <source>
        <dbReference type="ARBA" id="ARBA00013151"/>
    </source>
</evidence>
<evidence type="ECO:0000256" key="10">
    <source>
        <dbReference type="ARBA" id="ARBA00048810"/>
    </source>
</evidence>
<dbReference type="NCBIfam" id="NF002881">
    <property type="entry name" value="PRK03343.1"/>
    <property type="match status" value="1"/>
</dbReference>
<gene>
    <name evidence="12" type="primary">tal_1</name>
    <name evidence="11" type="synonym">tal</name>
    <name evidence="12" type="ORF">GCM10009655_08390</name>
</gene>
<evidence type="ECO:0000256" key="4">
    <source>
        <dbReference type="ARBA" id="ARBA00008426"/>
    </source>
</evidence>
<comment type="pathway">
    <text evidence="3 11">Carbohydrate degradation; pentose phosphate pathway; D-glyceraldehyde 3-phosphate and beta-D-fructose 6-phosphate from D-ribose 5-phosphate and D-xylulose 5-phosphate (non-oxidative stage): step 2/3.</text>
</comment>
<evidence type="ECO:0000256" key="3">
    <source>
        <dbReference type="ARBA" id="ARBA00004857"/>
    </source>
</evidence>
<dbReference type="PIRSF" id="PIRSF036915">
    <property type="entry name" value="Trnald_Bac_Plnt"/>
    <property type="match status" value="1"/>
</dbReference>
<keyword evidence="7 11" id="KW-0808">Transferase</keyword>
<dbReference type="InterPro" id="IPR001585">
    <property type="entry name" value="TAL/FSA"/>
</dbReference>
<dbReference type="SUPFAM" id="SSF51569">
    <property type="entry name" value="Aldolase"/>
    <property type="match status" value="1"/>
</dbReference>
<comment type="caution">
    <text evidence="12">The sequence shown here is derived from an EMBL/GenBank/DDBJ whole genome shotgun (WGS) entry which is preliminary data.</text>
</comment>
<evidence type="ECO:0000256" key="7">
    <source>
        <dbReference type="ARBA" id="ARBA00022679"/>
    </source>
</evidence>
<proteinExistence type="inferred from homology"/>
<accession>A0ABP4G3I0</accession>
<feature type="active site" description="Schiff-base intermediate with substrate" evidence="11">
    <location>
        <position position="143"/>
    </location>
</feature>
<dbReference type="PANTHER" id="PTHR10683:SF31">
    <property type="entry name" value="TRANSALDOLASE"/>
    <property type="match status" value="1"/>
</dbReference>
<comment type="subcellular location">
    <subcellularLocation>
        <location evidence="2 11">Cytoplasm</location>
    </subcellularLocation>
</comment>
<comment type="catalytic activity">
    <reaction evidence="10 11">
        <text>D-sedoheptulose 7-phosphate + D-glyceraldehyde 3-phosphate = D-erythrose 4-phosphate + beta-D-fructose 6-phosphate</text>
        <dbReference type="Rhea" id="RHEA:17053"/>
        <dbReference type="ChEBI" id="CHEBI:16897"/>
        <dbReference type="ChEBI" id="CHEBI:57483"/>
        <dbReference type="ChEBI" id="CHEBI:57634"/>
        <dbReference type="ChEBI" id="CHEBI:59776"/>
        <dbReference type="EC" id="2.2.1.2"/>
    </reaction>
</comment>